<dbReference type="EMBL" id="CH479195">
    <property type="protein sequence ID" value="EDW27273.1"/>
    <property type="molecule type" value="Genomic_DNA"/>
</dbReference>
<sequence length="114" mass="12291">MQDPLSVSVVSMQDAAGVLLALPIQRQPLLLCRCCVDAGGSLFSAFLFCRCRVDAGGSLDPVEAVQEPEYMAEPKAVLMPDAAEPEIDDMAIVDAAEQEIDEQQETDEESLTCE</sequence>
<reference evidence="1 2" key="1">
    <citation type="journal article" date="2007" name="Nature">
        <title>Evolution of genes and genomes on the Drosophila phylogeny.</title>
        <authorList>
            <consortium name="Drosophila 12 Genomes Consortium"/>
            <person name="Clark A.G."/>
            <person name="Eisen M.B."/>
            <person name="Smith D.R."/>
            <person name="Bergman C.M."/>
            <person name="Oliver B."/>
            <person name="Markow T.A."/>
            <person name="Kaufman T.C."/>
            <person name="Kellis M."/>
            <person name="Gelbart W."/>
            <person name="Iyer V.N."/>
            <person name="Pollard D.A."/>
            <person name="Sackton T.B."/>
            <person name="Larracuente A.M."/>
            <person name="Singh N.D."/>
            <person name="Abad J.P."/>
            <person name="Abt D.N."/>
            <person name="Adryan B."/>
            <person name="Aguade M."/>
            <person name="Akashi H."/>
            <person name="Anderson W.W."/>
            <person name="Aquadro C.F."/>
            <person name="Ardell D.H."/>
            <person name="Arguello R."/>
            <person name="Artieri C.G."/>
            <person name="Barbash D.A."/>
            <person name="Barker D."/>
            <person name="Barsanti P."/>
            <person name="Batterham P."/>
            <person name="Batzoglou S."/>
            <person name="Begun D."/>
            <person name="Bhutkar A."/>
            <person name="Blanco E."/>
            <person name="Bosak S.A."/>
            <person name="Bradley R.K."/>
            <person name="Brand A.D."/>
            <person name="Brent M.R."/>
            <person name="Brooks A.N."/>
            <person name="Brown R.H."/>
            <person name="Butlin R.K."/>
            <person name="Caggese C."/>
            <person name="Calvi B.R."/>
            <person name="Bernardo de Carvalho A."/>
            <person name="Caspi A."/>
            <person name="Castrezana S."/>
            <person name="Celniker S.E."/>
            <person name="Chang J.L."/>
            <person name="Chapple C."/>
            <person name="Chatterji S."/>
            <person name="Chinwalla A."/>
            <person name="Civetta A."/>
            <person name="Clifton S.W."/>
            <person name="Comeron J.M."/>
            <person name="Costello J.C."/>
            <person name="Coyne J.A."/>
            <person name="Daub J."/>
            <person name="David R.G."/>
            <person name="Delcher A.L."/>
            <person name="Delehaunty K."/>
            <person name="Do C.B."/>
            <person name="Ebling H."/>
            <person name="Edwards K."/>
            <person name="Eickbush T."/>
            <person name="Evans J.D."/>
            <person name="Filipski A."/>
            <person name="Findeiss S."/>
            <person name="Freyhult E."/>
            <person name="Fulton L."/>
            <person name="Fulton R."/>
            <person name="Garcia A.C."/>
            <person name="Gardiner A."/>
            <person name="Garfield D.A."/>
            <person name="Garvin B.E."/>
            <person name="Gibson G."/>
            <person name="Gilbert D."/>
            <person name="Gnerre S."/>
            <person name="Godfrey J."/>
            <person name="Good R."/>
            <person name="Gotea V."/>
            <person name="Gravely B."/>
            <person name="Greenberg A.J."/>
            <person name="Griffiths-Jones S."/>
            <person name="Gross S."/>
            <person name="Guigo R."/>
            <person name="Gustafson E.A."/>
            <person name="Haerty W."/>
            <person name="Hahn M.W."/>
            <person name="Halligan D.L."/>
            <person name="Halpern A.L."/>
            <person name="Halter G.M."/>
            <person name="Han M.V."/>
            <person name="Heger A."/>
            <person name="Hillier L."/>
            <person name="Hinrichs A.S."/>
            <person name="Holmes I."/>
            <person name="Hoskins R.A."/>
            <person name="Hubisz M.J."/>
            <person name="Hultmark D."/>
            <person name="Huntley M.A."/>
            <person name="Jaffe D.B."/>
            <person name="Jagadeeshan S."/>
            <person name="Jeck W.R."/>
            <person name="Johnson J."/>
            <person name="Jones C.D."/>
            <person name="Jordan W.C."/>
            <person name="Karpen G.H."/>
            <person name="Kataoka E."/>
            <person name="Keightley P.D."/>
            <person name="Kheradpour P."/>
            <person name="Kirkness E.F."/>
            <person name="Koerich L.B."/>
            <person name="Kristiansen K."/>
            <person name="Kudrna D."/>
            <person name="Kulathinal R.J."/>
            <person name="Kumar S."/>
            <person name="Kwok R."/>
            <person name="Lander E."/>
            <person name="Langley C.H."/>
            <person name="Lapoint R."/>
            <person name="Lazzaro B.P."/>
            <person name="Lee S.J."/>
            <person name="Levesque L."/>
            <person name="Li R."/>
            <person name="Lin C.F."/>
            <person name="Lin M.F."/>
            <person name="Lindblad-Toh K."/>
            <person name="Llopart A."/>
            <person name="Long M."/>
            <person name="Low L."/>
            <person name="Lozovsky E."/>
            <person name="Lu J."/>
            <person name="Luo M."/>
            <person name="Machado C.A."/>
            <person name="Makalowski W."/>
            <person name="Marzo M."/>
            <person name="Matsuda M."/>
            <person name="Matzkin L."/>
            <person name="McAllister B."/>
            <person name="McBride C.S."/>
            <person name="McKernan B."/>
            <person name="McKernan K."/>
            <person name="Mendez-Lago M."/>
            <person name="Minx P."/>
            <person name="Mollenhauer M.U."/>
            <person name="Montooth K."/>
            <person name="Mount S.M."/>
            <person name="Mu X."/>
            <person name="Myers E."/>
            <person name="Negre B."/>
            <person name="Newfeld S."/>
            <person name="Nielsen R."/>
            <person name="Noor M.A."/>
            <person name="O'Grady P."/>
            <person name="Pachter L."/>
            <person name="Papaceit M."/>
            <person name="Parisi M.J."/>
            <person name="Parisi M."/>
            <person name="Parts L."/>
            <person name="Pedersen J.S."/>
            <person name="Pesole G."/>
            <person name="Phillippy A.M."/>
            <person name="Ponting C.P."/>
            <person name="Pop M."/>
            <person name="Porcelli D."/>
            <person name="Powell J.R."/>
            <person name="Prohaska S."/>
            <person name="Pruitt K."/>
            <person name="Puig M."/>
            <person name="Quesneville H."/>
            <person name="Ram K.R."/>
            <person name="Rand D."/>
            <person name="Rasmussen M.D."/>
            <person name="Reed L.K."/>
            <person name="Reenan R."/>
            <person name="Reily A."/>
            <person name="Remington K.A."/>
            <person name="Rieger T.T."/>
            <person name="Ritchie M.G."/>
            <person name="Robin C."/>
            <person name="Rogers Y.H."/>
            <person name="Rohde C."/>
            <person name="Rozas J."/>
            <person name="Rubenfield M.J."/>
            <person name="Ruiz A."/>
            <person name="Russo S."/>
            <person name="Salzberg S.L."/>
            <person name="Sanchez-Gracia A."/>
            <person name="Saranga D.J."/>
            <person name="Sato H."/>
            <person name="Schaeffer S.W."/>
            <person name="Schatz M.C."/>
            <person name="Schlenke T."/>
            <person name="Schwartz R."/>
            <person name="Segarra C."/>
            <person name="Singh R.S."/>
            <person name="Sirot L."/>
            <person name="Sirota M."/>
            <person name="Sisneros N.B."/>
            <person name="Smith C.D."/>
            <person name="Smith T.F."/>
            <person name="Spieth J."/>
            <person name="Stage D.E."/>
            <person name="Stark A."/>
            <person name="Stephan W."/>
            <person name="Strausberg R.L."/>
            <person name="Strempel S."/>
            <person name="Sturgill D."/>
            <person name="Sutton G."/>
            <person name="Sutton G.G."/>
            <person name="Tao W."/>
            <person name="Teichmann S."/>
            <person name="Tobari Y.N."/>
            <person name="Tomimura Y."/>
            <person name="Tsolas J.M."/>
            <person name="Valente V.L."/>
            <person name="Venter E."/>
            <person name="Venter J.C."/>
            <person name="Vicario S."/>
            <person name="Vieira F.G."/>
            <person name="Vilella A.J."/>
            <person name="Villasante A."/>
            <person name="Walenz B."/>
            <person name="Wang J."/>
            <person name="Wasserman M."/>
            <person name="Watts T."/>
            <person name="Wilson D."/>
            <person name="Wilson R.K."/>
            <person name="Wing R.A."/>
            <person name="Wolfner M.F."/>
            <person name="Wong A."/>
            <person name="Wong G.K."/>
            <person name="Wu C.I."/>
            <person name="Wu G."/>
            <person name="Yamamoto D."/>
            <person name="Yang H.P."/>
            <person name="Yang S.P."/>
            <person name="Yorke J.A."/>
            <person name="Yoshida K."/>
            <person name="Zdobnov E."/>
            <person name="Zhang P."/>
            <person name="Zhang Y."/>
            <person name="Zimin A.V."/>
            <person name="Baldwin J."/>
            <person name="Abdouelleil A."/>
            <person name="Abdulkadir J."/>
            <person name="Abebe A."/>
            <person name="Abera B."/>
            <person name="Abreu J."/>
            <person name="Acer S.C."/>
            <person name="Aftuck L."/>
            <person name="Alexander A."/>
            <person name="An P."/>
            <person name="Anderson E."/>
            <person name="Anderson S."/>
            <person name="Arachi H."/>
            <person name="Azer M."/>
            <person name="Bachantsang P."/>
            <person name="Barry A."/>
            <person name="Bayul T."/>
            <person name="Berlin A."/>
            <person name="Bessette D."/>
            <person name="Bloom T."/>
            <person name="Blye J."/>
            <person name="Boguslavskiy L."/>
            <person name="Bonnet C."/>
            <person name="Boukhgalter B."/>
            <person name="Bourzgui I."/>
            <person name="Brown A."/>
            <person name="Cahill P."/>
            <person name="Channer S."/>
            <person name="Cheshatsang Y."/>
            <person name="Chuda L."/>
            <person name="Citroen M."/>
            <person name="Collymore A."/>
            <person name="Cooke P."/>
            <person name="Costello M."/>
            <person name="D'Aco K."/>
            <person name="Daza R."/>
            <person name="De Haan G."/>
            <person name="DeGray S."/>
            <person name="DeMaso C."/>
            <person name="Dhargay N."/>
            <person name="Dooley K."/>
            <person name="Dooley E."/>
            <person name="Doricent M."/>
            <person name="Dorje P."/>
            <person name="Dorjee K."/>
            <person name="Dupes A."/>
            <person name="Elong R."/>
            <person name="Falk J."/>
            <person name="Farina A."/>
            <person name="Faro S."/>
            <person name="Ferguson D."/>
            <person name="Fisher S."/>
            <person name="Foley C.D."/>
            <person name="Franke A."/>
            <person name="Friedrich D."/>
            <person name="Gadbois L."/>
            <person name="Gearin G."/>
            <person name="Gearin C.R."/>
            <person name="Giannoukos G."/>
            <person name="Goode T."/>
            <person name="Graham J."/>
            <person name="Grandbois E."/>
            <person name="Grewal S."/>
            <person name="Gyaltsen K."/>
            <person name="Hafez N."/>
            <person name="Hagos B."/>
            <person name="Hall J."/>
            <person name="Henson C."/>
            <person name="Hollinger A."/>
            <person name="Honan T."/>
            <person name="Huard M.D."/>
            <person name="Hughes L."/>
            <person name="Hurhula B."/>
            <person name="Husby M.E."/>
            <person name="Kamat A."/>
            <person name="Kanga B."/>
            <person name="Kashin S."/>
            <person name="Khazanovich D."/>
            <person name="Kisner P."/>
            <person name="Lance K."/>
            <person name="Lara M."/>
            <person name="Lee W."/>
            <person name="Lennon N."/>
            <person name="Letendre F."/>
            <person name="LeVine R."/>
            <person name="Lipovsky A."/>
            <person name="Liu X."/>
            <person name="Liu J."/>
            <person name="Liu S."/>
            <person name="Lokyitsang T."/>
            <person name="Lokyitsang Y."/>
            <person name="Lubonja R."/>
            <person name="Lui A."/>
            <person name="MacDonald P."/>
            <person name="Magnisalis V."/>
            <person name="Maru K."/>
            <person name="Matthews C."/>
            <person name="McCusker W."/>
            <person name="McDonough S."/>
            <person name="Mehta T."/>
            <person name="Meldrim J."/>
            <person name="Meneus L."/>
            <person name="Mihai O."/>
            <person name="Mihalev A."/>
            <person name="Mihova T."/>
            <person name="Mittelman R."/>
            <person name="Mlenga V."/>
            <person name="Montmayeur A."/>
            <person name="Mulrain L."/>
            <person name="Navidi A."/>
            <person name="Naylor J."/>
            <person name="Negash T."/>
            <person name="Nguyen T."/>
            <person name="Nguyen N."/>
            <person name="Nicol R."/>
            <person name="Norbu C."/>
            <person name="Norbu N."/>
            <person name="Novod N."/>
            <person name="O'Neill B."/>
            <person name="Osman S."/>
            <person name="Markiewicz E."/>
            <person name="Oyono O.L."/>
            <person name="Patti C."/>
            <person name="Phunkhang P."/>
            <person name="Pierre F."/>
            <person name="Priest M."/>
            <person name="Raghuraman S."/>
            <person name="Rege F."/>
            <person name="Reyes R."/>
            <person name="Rise C."/>
            <person name="Rogov P."/>
            <person name="Ross K."/>
            <person name="Ryan E."/>
            <person name="Settipalli S."/>
            <person name="Shea T."/>
            <person name="Sherpa N."/>
            <person name="Shi L."/>
            <person name="Shih D."/>
            <person name="Sparrow T."/>
            <person name="Spaulding J."/>
            <person name="Stalker J."/>
            <person name="Stange-Thomann N."/>
            <person name="Stavropoulos S."/>
            <person name="Stone C."/>
            <person name="Strader C."/>
            <person name="Tesfaye S."/>
            <person name="Thomson T."/>
            <person name="Thoulutsang Y."/>
            <person name="Thoulutsang D."/>
            <person name="Topham K."/>
            <person name="Topping I."/>
            <person name="Tsamla T."/>
            <person name="Vassiliev H."/>
            <person name="Vo A."/>
            <person name="Wangchuk T."/>
            <person name="Wangdi T."/>
            <person name="Weiand M."/>
            <person name="Wilkinson J."/>
            <person name="Wilson A."/>
            <person name="Yadav S."/>
            <person name="Young G."/>
            <person name="Yu Q."/>
            <person name="Zembek L."/>
            <person name="Zhong D."/>
            <person name="Zimmer A."/>
            <person name="Zwirko Z."/>
            <person name="Jaffe D.B."/>
            <person name="Alvarez P."/>
            <person name="Brockman W."/>
            <person name="Butler J."/>
            <person name="Chin C."/>
            <person name="Gnerre S."/>
            <person name="Grabherr M."/>
            <person name="Kleber M."/>
            <person name="Mauceli E."/>
            <person name="MacCallum I."/>
        </authorList>
    </citation>
    <scope>NUCLEOTIDE SEQUENCE [LARGE SCALE GENOMIC DNA]</scope>
    <source>
        <strain evidence="2">MSH-3 / Tucson 14011-0111.49</strain>
    </source>
</reference>
<protein>
    <submittedName>
        <fullName evidence="1">GL21114</fullName>
    </submittedName>
</protein>
<keyword evidence="2" id="KW-1185">Reference proteome</keyword>
<dbReference type="AlphaFoldDB" id="B4GWU6"/>
<gene>
    <name evidence="1" type="primary">Dper\GL21114</name>
    <name evidence="1" type="ORF">Dper_GL21114</name>
</gene>
<accession>B4GWU6</accession>
<dbReference type="HOGENOM" id="CLU_170578_0_0_1"/>
<dbReference type="Proteomes" id="UP000008744">
    <property type="component" value="Unassembled WGS sequence"/>
</dbReference>
<organism evidence="2">
    <name type="scientific">Drosophila persimilis</name>
    <name type="common">Fruit fly</name>
    <dbReference type="NCBI Taxonomy" id="7234"/>
    <lineage>
        <taxon>Eukaryota</taxon>
        <taxon>Metazoa</taxon>
        <taxon>Ecdysozoa</taxon>
        <taxon>Arthropoda</taxon>
        <taxon>Hexapoda</taxon>
        <taxon>Insecta</taxon>
        <taxon>Pterygota</taxon>
        <taxon>Neoptera</taxon>
        <taxon>Endopterygota</taxon>
        <taxon>Diptera</taxon>
        <taxon>Brachycera</taxon>
        <taxon>Muscomorpha</taxon>
        <taxon>Ephydroidea</taxon>
        <taxon>Drosophilidae</taxon>
        <taxon>Drosophila</taxon>
        <taxon>Sophophora</taxon>
    </lineage>
</organism>
<evidence type="ECO:0000313" key="1">
    <source>
        <dbReference type="EMBL" id="EDW27273.1"/>
    </source>
</evidence>
<dbReference type="OMA" id="LCRCCVD"/>
<proteinExistence type="predicted"/>
<evidence type="ECO:0000313" key="2">
    <source>
        <dbReference type="Proteomes" id="UP000008744"/>
    </source>
</evidence>
<name>B4GWU6_DROPE</name>